<keyword evidence="10" id="KW-0413">Isomerase</keyword>
<dbReference type="PANTHER" id="PTHR21145:SF12">
    <property type="entry name" value="CHORISMATE MUTASE"/>
    <property type="match status" value="1"/>
</dbReference>
<dbReference type="InterPro" id="IPR036263">
    <property type="entry name" value="Chorismate_II_sf"/>
</dbReference>
<comment type="subcellular location">
    <subcellularLocation>
        <location evidence="1">Cytoplasm</location>
    </subcellularLocation>
</comment>
<dbReference type="GO" id="GO:0046417">
    <property type="term" value="P:chorismate metabolic process"/>
    <property type="evidence" value="ECO:0007669"/>
    <property type="project" value="InterPro"/>
</dbReference>
<dbReference type="GO" id="GO:0005737">
    <property type="term" value="C:cytoplasm"/>
    <property type="evidence" value="ECO:0007669"/>
    <property type="project" value="UniProtKB-SubCell"/>
</dbReference>
<dbReference type="EC" id="5.4.99.5" evidence="3"/>
<evidence type="ECO:0000256" key="3">
    <source>
        <dbReference type="ARBA" id="ARBA00012404"/>
    </source>
</evidence>
<accession>A0A1R1WYU5</accession>
<dbReference type="STRING" id="133412.A0A1R1WYU5"/>
<evidence type="ECO:0000256" key="8">
    <source>
        <dbReference type="ARBA" id="ARBA00023141"/>
    </source>
</evidence>
<keyword evidence="8" id="KW-0057">Aromatic amino acid biosynthesis</keyword>
<dbReference type="SUPFAM" id="SSF48600">
    <property type="entry name" value="Chorismate mutase II"/>
    <property type="match status" value="1"/>
</dbReference>
<keyword evidence="7" id="KW-0028">Amino-acid biosynthesis</keyword>
<dbReference type="Pfam" id="PF01817">
    <property type="entry name" value="CM_2"/>
    <property type="match status" value="1"/>
</dbReference>
<evidence type="ECO:0000259" key="12">
    <source>
        <dbReference type="Pfam" id="PF01817"/>
    </source>
</evidence>
<keyword evidence="14" id="KW-1185">Reference proteome</keyword>
<dbReference type="GO" id="GO:0006571">
    <property type="term" value="P:tyrosine biosynthetic process"/>
    <property type="evidence" value="ECO:0007669"/>
    <property type="project" value="UniProtKB-KW"/>
</dbReference>
<dbReference type="Gene3D" id="1.10.590.10">
    <property type="entry name" value="Chorismate mutase, AroQ class superfamily, eukaryotic"/>
    <property type="match status" value="1"/>
</dbReference>
<dbReference type="InterPro" id="IPR008238">
    <property type="entry name" value="Chorismate_mutase_AroQ_euk"/>
</dbReference>
<keyword evidence="9" id="KW-0584">Phenylalanine biosynthesis</keyword>
<dbReference type="Proteomes" id="UP000187283">
    <property type="component" value="Unassembled WGS sequence"/>
</dbReference>
<reference evidence="13 14" key="1">
    <citation type="submission" date="2017-01" db="EMBL/GenBank/DDBJ databases">
        <authorList>
            <person name="Mah S.A."/>
            <person name="Swanson W.J."/>
            <person name="Moy G.W."/>
            <person name="Vacquier V.D."/>
        </authorList>
    </citation>
    <scope>NUCLEOTIDE SEQUENCE [LARGE SCALE GENOMIC DNA]</scope>
    <source>
        <strain evidence="13 14">GSMNP</strain>
    </source>
</reference>
<evidence type="ECO:0000256" key="4">
    <source>
        <dbReference type="ARBA" id="ARBA00020296"/>
    </source>
</evidence>
<sequence length="296" mass="34262">MSLNLLESVDIDLEKLRGVLIRLEDTIIFCLAERAQFKTNDDIYSPNKMEFKDGFSGSFLDWFLKEVETVHAKVRRYNSFFFIFLIFMIGNISPDEYPFTKDLPLPVLPDLDYPNLLVKNSINVNDKIKDIYINTVIQEICEHGDDSNYGSSATRDIECLQALSRRIHYGKFVAESKFRDPKYHDTYVKLIKEQNAEAINELLTNEQVEKKLLDRLHKKALIYGQDFDALNFKVSESPSGSRPVLSEIYLNNPTVKDSEPKKNIKVDSSVVVDLYKTHVIPLTKLVEVEYLLHRLD</sequence>
<evidence type="ECO:0000313" key="13">
    <source>
        <dbReference type="EMBL" id="OMJ07545.1"/>
    </source>
</evidence>
<evidence type="ECO:0000256" key="1">
    <source>
        <dbReference type="ARBA" id="ARBA00004496"/>
    </source>
</evidence>
<dbReference type="InterPro" id="IPR037039">
    <property type="entry name" value="CM_AroQ_sf_eucaryotic"/>
</dbReference>
<dbReference type="EMBL" id="LSSN01006029">
    <property type="protein sequence ID" value="OMJ07545.1"/>
    <property type="molecule type" value="Genomic_DNA"/>
</dbReference>
<dbReference type="PANTHER" id="PTHR21145">
    <property type="entry name" value="CHORISMATE MUTASE"/>
    <property type="match status" value="1"/>
</dbReference>
<comment type="caution">
    <text evidence="13">The sequence shown here is derived from an EMBL/GenBank/DDBJ whole genome shotgun (WGS) entry which is preliminary data.</text>
</comment>
<keyword evidence="6" id="KW-0827">Tyrosine biosynthesis</keyword>
<proteinExistence type="predicted"/>
<organism evidence="13 14">
    <name type="scientific">Smittium culicis</name>
    <dbReference type="NCBI Taxonomy" id="133412"/>
    <lineage>
        <taxon>Eukaryota</taxon>
        <taxon>Fungi</taxon>
        <taxon>Fungi incertae sedis</taxon>
        <taxon>Zoopagomycota</taxon>
        <taxon>Kickxellomycotina</taxon>
        <taxon>Harpellomycetes</taxon>
        <taxon>Harpellales</taxon>
        <taxon>Legeriomycetaceae</taxon>
        <taxon>Smittium</taxon>
    </lineage>
</organism>
<keyword evidence="5" id="KW-0963">Cytoplasm</keyword>
<evidence type="ECO:0000256" key="5">
    <source>
        <dbReference type="ARBA" id="ARBA00022490"/>
    </source>
</evidence>
<comment type="catalytic activity">
    <reaction evidence="11">
        <text>chorismate = prephenate</text>
        <dbReference type="Rhea" id="RHEA:13897"/>
        <dbReference type="ChEBI" id="CHEBI:29748"/>
        <dbReference type="ChEBI" id="CHEBI:29934"/>
        <dbReference type="EC" id="5.4.99.5"/>
    </reaction>
    <physiologicalReaction direction="left-to-right" evidence="11">
        <dbReference type="Rhea" id="RHEA:13898"/>
    </physiologicalReaction>
</comment>
<dbReference type="UniPathway" id="UPA00120">
    <property type="reaction ID" value="UER00203"/>
</dbReference>
<dbReference type="GO" id="GO:0004106">
    <property type="term" value="F:chorismate mutase activity"/>
    <property type="evidence" value="ECO:0007669"/>
    <property type="project" value="UniProtKB-EC"/>
</dbReference>
<dbReference type="NCBIfam" id="TIGR01802">
    <property type="entry name" value="CM_pl-yst"/>
    <property type="match status" value="1"/>
</dbReference>
<comment type="pathway">
    <text evidence="2">Metabolic intermediate biosynthesis; prephenate biosynthesis; prephenate from chorismate: step 1/1.</text>
</comment>
<gene>
    <name evidence="13" type="ORF">AYI70_g12106</name>
</gene>
<evidence type="ECO:0000256" key="10">
    <source>
        <dbReference type="ARBA" id="ARBA00023235"/>
    </source>
</evidence>
<evidence type="ECO:0000256" key="2">
    <source>
        <dbReference type="ARBA" id="ARBA00004817"/>
    </source>
</evidence>
<feature type="domain" description="Chorismate mutase" evidence="12">
    <location>
        <begin position="151"/>
        <end position="286"/>
    </location>
</feature>
<dbReference type="GO" id="GO:0009094">
    <property type="term" value="P:L-phenylalanine biosynthetic process"/>
    <property type="evidence" value="ECO:0007669"/>
    <property type="project" value="UniProtKB-KW"/>
</dbReference>
<name>A0A1R1WYU5_9FUNG</name>
<evidence type="ECO:0000313" key="14">
    <source>
        <dbReference type="Proteomes" id="UP000187283"/>
    </source>
</evidence>
<evidence type="ECO:0000256" key="7">
    <source>
        <dbReference type="ARBA" id="ARBA00022605"/>
    </source>
</evidence>
<dbReference type="AlphaFoldDB" id="A0A1R1WYU5"/>
<evidence type="ECO:0000256" key="6">
    <source>
        <dbReference type="ARBA" id="ARBA00022498"/>
    </source>
</evidence>
<evidence type="ECO:0000256" key="11">
    <source>
        <dbReference type="ARBA" id="ARBA00023979"/>
    </source>
</evidence>
<dbReference type="InterPro" id="IPR002701">
    <property type="entry name" value="CM_II_prokaryot"/>
</dbReference>
<dbReference type="PROSITE" id="PS51169">
    <property type="entry name" value="CHORISMATE_MUT_3"/>
    <property type="match status" value="1"/>
</dbReference>
<dbReference type="OrthoDB" id="191918at2759"/>
<protein>
    <recommendedName>
        <fullName evidence="4">Chorismate mutase</fullName>
        <ecNumber evidence="3">5.4.99.5</ecNumber>
    </recommendedName>
</protein>
<evidence type="ECO:0000256" key="9">
    <source>
        <dbReference type="ARBA" id="ARBA00023222"/>
    </source>
</evidence>